<evidence type="ECO:0000256" key="1">
    <source>
        <dbReference type="SAM" id="MobiDB-lite"/>
    </source>
</evidence>
<dbReference type="EMBL" id="CP003219">
    <property type="protein sequence ID" value="AEW94044.1"/>
    <property type="molecule type" value="Genomic_DNA"/>
</dbReference>
<dbReference type="HOGENOM" id="CLU_1703202_0_0_11"/>
<dbReference type="KEGG" id="scy:SCATT_16730"/>
<dbReference type="AlphaFoldDB" id="F8JPY6"/>
<dbReference type="PATRIC" id="fig|1003195.11.peg.3237"/>
<dbReference type="STRING" id="1003195.SCATT_16730"/>
<dbReference type="InterPro" id="IPR058154">
    <property type="entry name" value="Bxb1_TTP-like"/>
</dbReference>
<dbReference type="Proteomes" id="UP000007842">
    <property type="component" value="Chromosome"/>
</dbReference>
<dbReference type="Pfam" id="PF25681">
    <property type="entry name" value="Phage_TTP_17"/>
    <property type="match status" value="1"/>
</dbReference>
<dbReference type="RefSeq" id="WP_014142434.1">
    <property type="nucleotide sequence ID" value="NC_016111.1"/>
</dbReference>
<dbReference type="KEGG" id="sct:SCAT_1676"/>
<proteinExistence type="predicted"/>
<keyword evidence="3" id="KW-1185">Reference proteome</keyword>
<evidence type="ECO:0000313" key="3">
    <source>
        <dbReference type="Proteomes" id="UP000007842"/>
    </source>
</evidence>
<evidence type="ECO:0000313" key="2">
    <source>
        <dbReference type="EMBL" id="AEW94044.1"/>
    </source>
</evidence>
<reference evidence="3" key="1">
    <citation type="submission" date="2011-12" db="EMBL/GenBank/DDBJ databases">
        <title>Complete genome sequence of Streptomyces cattleya strain DSM 46488.</title>
        <authorList>
            <person name="Ou H.-Y."/>
            <person name="Li P."/>
            <person name="Zhao C."/>
            <person name="O'Hagan D."/>
            <person name="Deng Z."/>
        </authorList>
    </citation>
    <scope>NUCLEOTIDE SEQUENCE [LARGE SCALE GENOMIC DNA]</scope>
    <source>
        <strain evidence="3">ATCC 35852 / DSM 46488 / JCM 4925 / NBRC 14057 / NRRL 8057</strain>
    </source>
</reference>
<accession>F8JPY6</accession>
<gene>
    <name evidence="2" type="ordered locus">SCATT_16730</name>
</gene>
<name>F8JPY6_STREN</name>
<protein>
    <submittedName>
        <fullName evidence="2">Uncharacterized protein</fullName>
    </submittedName>
</protein>
<sequence>MTITPQVQTDPVNVWQSAVPVLYNVKAASFSIKATLTEVSKITTELFFGASWVKQGAGVWKLNLASVPTLTQISLVVDWGDAAKHFRCVIPRAMISDRGAITLQRTTAQEFELTFEALDFNGTLGFVLTDDANVDDGTPSGSGSGSGGTTPPTT</sequence>
<dbReference type="OrthoDB" id="4227414at2"/>
<feature type="region of interest" description="Disordered" evidence="1">
    <location>
        <begin position="135"/>
        <end position="154"/>
    </location>
</feature>
<organism evidence="2 3">
    <name type="scientific">Streptantibioticus cattleyicolor (strain ATCC 35852 / DSM 46488 / JCM 4925 / NBRC 14057 / NRRL 8057)</name>
    <name type="common">Streptomyces cattleya</name>
    <dbReference type="NCBI Taxonomy" id="1003195"/>
    <lineage>
        <taxon>Bacteria</taxon>
        <taxon>Bacillati</taxon>
        <taxon>Actinomycetota</taxon>
        <taxon>Actinomycetes</taxon>
        <taxon>Kitasatosporales</taxon>
        <taxon>Streptomycetaceae</taxon>
        <taxon>Streptantibioticus</taxon>
    </lineage>
</organism>
<accession>G8WP11</accession>